<dbReference type="OrthoDB" id="2744591at2759"/>
<evidence type="ECO:0000313" key="2">
    <source>
        <dbReference type="Proteomes" id="UP000256964"/>
    </source>
</evidence>
<proteinExistence type="predicted"/>
<evidence type="ECO:0008006" key="3">
    <source>
        <dbReference type="Google" id="ProtNLM"/>
    </source>
</evidence>
<gene>
    <name evidence="1" type="ORF">OH76DRAFT_681233</name>
</gene>
<protein>
    <recommendedName>
        <fullName evidence="3">F-box domain-containing protein</fullName>
    </recommendedName>
</protein>
<dbReference type="Proteomes" id="UP000256964">
    <property type="component" value="Unassembled WGS sequence"/>
</dbReference>
<reference evidence="1 2" key="1">
    <citation type="journal article" date="2018" name="Biotechnol. Biofuels">
        <title>Integrative visual omics of the white-rot fungus Polyporus brumalis exposes the biotechnological potential of its oxidative enzymes for delignifying raw plant biomass.</title>
        <authorList>
            <person name="Miyauchi S."/>
            <person name="Rancon A."/>
            <person name="Drula E."/>
            <person name="Hage H."/>
            <person name="Chaduli D."/>
            <person name="Favel A."/>
            <person name="Grisel S."/>
            <person name="Henrissat B."/>
            <person name="Herpoel-Gimbert I."/>
            <person name="Ruiz-Duenas F.J."/>
            <person name="Chevret D."/>
            <person name="Hainaut M."/>
            <person name="Lin J."/>
            <person name="Wang M."/>
            <person name="Pangilinan J."/>
            <person name="Lipzen A."/>
            <person name="Lesage-Meessen L."/>
            <person name="Navarro D."/>
            <person name="Riley R."/>
            <person name="Grigoriev I.V."/>
            <person name="Zhou S."/>
            <person name="Raouche S."/>
            <person name="Rosso M.N."/>
        </authorList>
    </citation>
    <scope>NUCLEOTIDE SEQUENCE [LARGE SCALE GENOMIC DNA]</scope>
    <source>
        <strain evidence="1 2">BRFM 1820</strain>
    </source>
</reference>
<evidence type="ECO:0000313" key="1">
    <source>
        <dbReference type="EMBL" id="RDX48190.1"/>
    </source>
</evidence>
<accession>A0A371D6Q7</accession>
<dbReference type="EMBL" id="KZ857413">
    <property type="protein sequence ID" value="RDX48190.1"/>
    <property type="molecule type" value="Genomic_DNA"/>
</dbReference>
<organism evidence="1 2">
    <name type="scientific">Lentinus brumalis</name>
    <dbReference type="NCBI Taxonomy" id="2498619"/>
    <lineage>
        <taxon>Eukaryota</taxon>
        <taxon>Fungi</taxon>
        <taxon>Dikarya</taxon>
        <taxon>Basidiomycota</taxon>
        <taxon>Agaricomycotina</taxon>
        <taxon>Agaricomycetes</taxon>
        <taxon>Polyporales</taxon>
        <taxon>Polyporaceae</taxon>
        <taxon>Lentinus</taxon>
    </lineage>
</organism>
<dbReference type="AlphaFoldDB" id="A0A371D6Q7"/>
<name>A0A371D6Q7_9APHY</name>
<sequence>MLPYDVLCTVASFSYRHELFALMLASRDLQLECAKCILQDTVALNSDKGIVSFIYFMRRNQRRRWCFLRSLEFGDTDLDPNVAAELGRVISRASRLEVLSFEHAEVTLGAHPQLGLGLAAISTIKHIELRRVAQHACRMLEAMSWPLETVVLERSEYDQDWEDPDWGERTHPAALLKNSRATLRSFKNDMWSGCDLRLPQYPVYPALHALHFVDAWLPPTSQWPLTYPNLRKLKVSSIDGGCPIDELTATRLTNVVEYAEFGCWQELEHFSGGLLDLYALGLPCRILNVDIGVSAGSVEAMEPALSNARPSRLTIRLWDSHMFEGDAPELGFPSHLRIPGMAEVRIMKLEITTAGPKRGLDLDPFLEQIYDALSPLELHEFILYVEYPDCNDWHRIIEPDTSDEDEGTAVRRRAPTPPTPCALQIWAETADAPALASRAFSAVRSLRSFELILHPPHSVEYRHPFGSTGWEDQRTRVLRDEPTPPTLT</sequence>
<keyword evidence="2" id="KW-1185">Reference proteome</keyword>